<dbReference type="InterPro" id="IPR002941">
    <property type="entry name" value="DNA_methylase_N4/N6"/>
</dbReference>
<keyword evidence="4" id="KW-0949">S-adenosyl-L-methionine</keyword>
<evidence type="ECO:0000256" key="3">
    <source>
        <dbReference type="ARBA" id="ARBA00022679"/>
    </source>
</evidence>
<dbReference type="InterPro" id="IPR029063">
    <property type="entry name" value="SAM-dependent_MTases_sf"/>
</dbReference>
<evidence type="ECO:0000259" key="6">
    <source>
        <dbReference type="Pfam" id="PF01555"/>
    </source>
</evidence>
<feature type="domain" description="DNA methylase N-4/N-6" evidence="6">
    <location>
        <begin position="204"/>
        <end position="375"/>
    </location>
</feature>
<dbReference type="GO" id="GO:0032259">
    <property type="term" value="P:methylation"/>
    <property type="evidence" value="ECO:0007669"/>
    <property type="project" value="UniProtKB-KW"/>
</dbReference>
<evidence type="ECO:0000313" key="8">
    <source>
        <dbReference type="EMBL" id="CAK1246985.1"/>
    </source>
</evidence>
<dbReference type="Pfam" id="PF01555">
    <property type="entry name" value="N6_N4_Mtase"/>
    <property type="match status" value="2"/>
</dbReference>
<proteinExistence type="inferred from homology"/>
<dbReference type="InterPro" id="IPR001091">
    <property type="entry name" value="RM_Methyltransferase"/>
</dbReference>
<dbReference type="InterPro" id="IPR022221">
    <property type="entry name" value="TypeIII_RM_meth"/>
</dbReference>
<feature type="domain" description="Type III restriction/modification enzyme methylation subunit" evidence="7">
    <location>
        <begin position="42"/>
        <end position="100"/>
    </location>
</feature>
<dbReference type="PIRSF" id="PIRSF015855">
    <property type="entry name" value="TypeIII_Mtase_mKpnI"/>
    <property type="match status" value="1"/>
</dbReference>
<dbReference type="EC" id="2.1.1.72" evidence="8"/>
<dbReference type="RefSeq" id="WP_338348527.1">
    <property type="nucleotide sequence ID" value="NZ_CAUZLV010000002.1"/>
</dbReference>
<accession>A0ABM9MXH0</accession>
<keyword evidence="3 8" id="KW-0808">Transferase</keyword>
<evidence type="ECO:0000256" key="2">
    <source>
        <dbReference type="ARBA" id="ARBA00022603"/>
    </source>
</evidence>
<keyword evidence="9" id="KW-1185">Reference proteome</keyword>
<evidence type="ECO:0000313" key="9">
    <source>
        <dbReference type="Proteomes" id="UP001314166"/>
    </source>
</evidence>
<dbReference type="Pfam" id="PF12564">
    <property type="entry name" value="TypeIII_RM_meth"/>
    <property type="match status" value="1"/>
</dbReference>
<dbReference type="InterPro" id="IPR002295">
    <property type="entry name" value="N4/N6-MTase_EcoPI_Mod-like"/>
</dbReference>
<keyword evidence="5" id="KW-0680">Restriction system</keyword>
<protein>
    <submittedName>
        <fullName evidence="8">Adenine specific DNA methylase Mod (Mod)</fullName>
        <ecNumber evidence="8">2.1.1.72</ecNumber>
    </submittedName>
</protein>
<dbReference type="SUPFAM" id="SSF53335">
    <property type="entry name" value="S-adenosyl-L-methionine-dependent methyltransferases"/>
    <property type="match status" value="1"/>
</dbReference>
<dbReference type="InterPro" id="IPR002052">
    <property type="entry name" value="DNA_methylase_N6_adenine_CS"/>
</dbReference>
<evidence type="ECO:0000256" key="5">
    <source>
        <dbReference type="ARBA" id="ARBA00022747"/>
    </source>
</evidence>
<comment type="caution">
    <text evidence="8">The sequence shown here is derived from an EMBL/GenBank/DDBJ whole genome shotgun (WGS) entry which is preliminary data.</text>
</comment>
<evidence type="ECO:0000259" key="7">
    <source>
        <dbReference type="Pfam" id="PF12564"/>
    </source>
</evidence>
<dbReference type="Gene3D" id="3.40.50.150">
    <property type="entry name" value="Vaccinia Virus protein VP39"/>
    <property type="match status" value="1"/>
</dbReference>
<name>A0ABM9MXH0_9LACO</name>
<dbReference type="GO" id="GO:0009007">
    <property type="term" value="F:site-specific DNA-methyltransferase (adenine-specific) activity"/>
    <property type="evidence" value="ECO:0007669"/>
    <property type="project" value="UniProtKB-EC"/>
</dbReference>
<dbReference type="EMBL" id="CAUZMB010000006">
    <property type="protein sequence ID" value="CAK1246985.1"/>
    <property type="molecule type" value="Genomic_DNA"/>
</dbReference>
<comment type="similarity">
    <text evidence="1">Belongs to the N(4)/N(6)-methyltransferase family.</text>
</comment>
<dbReference type="PRINTS" id="PR00508">
    <property type="entry name" value="S21N4MTFRASE"/>
</dbReference>
<sequence>MIDSKIMATTKSILKDFGSTYFTSNGNLKRNKVIEDLDAYTPMLMKALLSNQLIHDTYTENVLVDEKNIEVFKLNQFIEMFTYKEYWQDSYTRFENKIGLNAGNKFIDETADVVLDFPFKDTVLKAGMTKEDQKDTDEVFLNETIAKSEIDELLEPKIFKNTTKYDKEHLDGEAIDNFDDDNLIIKGNNLIALYSLKKRYAGKVNLIYLDPPYNTGSDSFSYNDRFNQASWLTFIKNRLEIAKDLLSESGYIFIQTDDNEQAYLKVLMDSIFGKNQYINTVSILFKNIAGASGGGEDKRLKKNIEYITIYSKNRDLSKPLKSIYQYKKISNLVQEMRDANISWKYTSVLVDKGIEKYVGSTIDGAGNEIKLYKHENPTIKSINYLKKQEGLTEEEAYDKYGKLAFQTAMPQSSIRPRVIQKWRDLGLGENELMSIRYTPRTGRNKGNEYQQFYKGNSFRLFAWLKDVAAEIDNQLYKKDLLGTFWNFVGETNNVNKEGKVAFPNGKKPERLIGKIIDMTTEPRDLVLDFFGGSGSTAATAMKLNRRFIGVEQLNDQINLEIARLKNVIDGEQSGISKDVNWQGGDSFVYAELMEKNQGYLRDIQNAQNASALNDVANRMLEGAADLDFRVDLDKVLQDAEYQEMSLDDKKKLLIKVLDKNQLYYSYSNIDDASVQELMSANDIAFNKSFYAEDD</sequence>
<dbReference type="PROSITE" id="PS00092">
    <property type="entry name" value="N6_MTASE"/>
    <property type="match status" value="1"/>
</dbReference>
<evidence type="ECO:0000256" key="4">
    <source>
        <dbReference type="ARBA" id="ARBA00022691"/>
    </source>
</evidence>
<reference evidence="8 9" key="1">
    <citation type="submission" date="2023-10" db="EMBL/GenBank/DDBJ databases">
        <authorList>
            <person name="Botero Cardona J."/>
        </authorList>
    </citation>
    <scope>NUCLEOTIDE SEQUENCE [LARGE SCALE GENOMIC DNA]</scope>
    <source>
        <strain evidence="8 9">R-55214</strain>
    </source>
</reference>
<feature type="domain" description="DNA methylase N-4/N-6" evidence="6">
    <location>
        <begin position="476"/>
        <end position="557"/>
    </location>
</feature>
<evidence type="ECO:0000256" key="1">
    <source>
        <dbReference type="ARBA" id="ARBA00006594"/>
    </source>
</evidence>
<gene>
    <name evidence="8" type="ORF">R55214_HHFBAMCI_01100</name>
</gene>
<organism evidence="8 9">
    <name type="scientific">Fructobacillus evanidus</name>
    <dbReference type="NCBI Taxonomy" id="3064281"/>
    <lineage>
        <taxon>Bacteria</taxon>
        <taxon>Bacillati</taxon>
        <taxon>Bacillota</taxon>
        <taxon>Bacilli</taxon>
        <taxon>Lactobacillales</taxon>
        <taxon>Lactobacillaceae</taxon>
        <taxon>Fructobacillus</taxon>
    </lineage>
</organism>
<dbReference type="Proteomes" id="UP001314166">
    <property type="component" value="Unassembled WGS sequence"/>
</dbReference>
<keyword evidence="2 8" id="KW-0489">Methyltransferase</keyword>